<feature type="repeat" description="WD" evidence="3">
    <location>
        <begin position="728"/>
        <end position="769"/>
    </location>
</feature>
<dbReference type="EMBL" id="KZ824861">
    <property type="protein sequence ID" value="RAH76681.1"/>
    <property type="molecule type" value="Genomic_DNA"/>
</dbReference>
<dbReference type="SUPFAM" id="SSF50969">
    <property type="entry name" value="YVTN repeat-like/Quinoprotein amine dehydrogenase"/>
    <property type="match status" value="1"/>
</dbReference>
<dbReference type="InterPro" id="IPR015943">
    <property type="entry name" value="WD40/YVTN_repeat-like_dom_sf"/>
</dbReference>
<dbReference type="SMART" id="SM00320">
    <property type="entry name" value="WD40"/>
    <property type="match status" value="10"/>
</dbReference>
<dbReference type="InterPro" id="IPR056884">
    <property type="entry name" value="NPHP3-like_N"/>
</dbReference>
<evidence type="ECO:0000256" key="1">
    <source>
        <dbReference type="ARBA" id="ARBA00022574"/>
    </source>
</evidence>
<dbReference type="InterPro" id="IPR019775">
    <property type="entry name" value="WD40_repeat_CS"/>
</dbReference>
<dbReference type="InterPro" id="IPR001680">
    <property type="entry name" value="WD40_rpt"/>
</dbReference>
<evidence type="ECO:0000256" key="3">
    <source>
        <dbReference type="PROSITE-ProRule" id="PRU00221"/>
    </source>
</evidence>
<dbReference type="PANTHER" id="PTHR19848:SF8">
    <property type="entry name" value="F-BOX AND WD REPEAT DOMAIN CONTAINING 7"/>
    <property type="match status" value="1"/>
</dbReference>
<keyword evidence="1 3" id="KW-0853">WD repeat</keyword>
<feature type="repeat" description="WD" evidence="3">
    <location>
        <begin position="941"/>
        <end position="982"/>
    </location>
</feature>
<dbReference type="PROSITE" id="PS50294">
    <property type="entry name" value="WD_REPEATS_REGION"/>
    <property type="match status" value="10"/>
</dbReference>
<feature type="repeat" description="WD" evidence="3">
    <location>
        <begin position="983"/>
        <end position="1024"/>
    </location>
</feature>
<dbReference type="InterPro" id="IPR020472">
    <property type="entry name" value="WD40_PAC1"/>
</dbReference>
<dbReference type="Pfam" id="PF00400">
    <property type="entry name" value="WD40"/>
    <property type="match status" value="10"/>
</dbReference>
<dbReference type="InterPro" id="IPR036322">
    <property type="entry name" value="WD40_repeat_dom_sf"/>
</dbReference>
<dbReference type="GeneID" id="37173025"/>
<feature type="repeat" description="WD" evidence="3">
    <location>
        <begin position="770"/>
        <end position="811"/>
    </location>
</feature>
<dbReference type="Pfam" id="PF24883">
    <property type="entry name" value="NPHP3_N"/>
    <property type="match status" value="1"/>
</dbReference>
<evidence type="ECO:0000313" key="6">
    <source>
        <dbReference type="Proteomes" id="UP000249497"/>
    </source>
</evidence>
<dbReference type="OrthoDB" id="674604at2759"/>
<dbReference type="PRINTS" id="PR00320">
    <property type="entry name" value="GPROTEINBRPT"/>
</dbReference>
<evidence type="ECO:0000313" key="5">
    <source>
        <dbReference type="EMBL" id="RAH76681.1"/>
    </source>
</evidence>
<reference evidence="5 6" key="1">
    <citation type="submission" date="2018-02" db="EMBL/GenBank/DDBJ databases">
        <title>The genomes of Aspergillus section Nigri reveals drivers in fungal speciation.</title>
        <authorList>
            <consortium name="DOE Joint Genome Institute"/>
            <person name="Vesth T.C."/>
            <person name="Nybo J."/>
            <person name="Theobald S."/>
            <person name="Brandl J."/>
            <person name="Frisvad J.C."/>
            <person name="Nielsen K.F."/>
            <person name="Lyhne E.K."/>
            <person name="Kogle M.E."/>
            <person name="Kuo A."/>
            <person name="Riley R."/>
            <person name="Clum A."/>
            <person name="Nolan M."/>
            <person name="Lipzen A."/>
            <person name="Salamov A."/>
            <person name="Henrissat B."/>
            <person name="Wiebenga A."/>
            <person name="De vries R.P."/>
            <person name="Grigoriev I.V."/>
            <person name="Mortensen U.H."/>
            <person name="Andersen M.R."/>
            <person name="Baker S.E."/>
        </authorList>
    </citation>
    <scope>NUCLEOTIDE SEQUENCE [LARGE SCALE GENOMIC DNA]</scope>
    <source>
        <strain evidence="5 6">CBS 114.51</strain>
    </source>
</reference>
<dbReference type="InterPro" id="IPR027417">
    <property type="entry name" value="P-loop_NTPase"/>
</dbReference>
<dbReference type="SUPFAM" id="SSF50978">
    <property type="entry name" value="WD40 repeat-like"/>
    <property type="match status" value="1"/>
</dbReference>
<proteinExistence type="predicted"/>
<dbReference type="InterPro" id="IPR007111">
    <property type="entry name" value="NACHT_NTPase"/>
</dbReference>
<dbReference type="Gene3D" id="2.130.10.10">
    <property type="entry name" value="YVTN repeat-like/Quinoprotein amine dehydrogenase"/>
    <property type="match status" value="4"/>
</dbReference>
<dbReference type="Gene3D" id="3.40.50.300">
    <property type="entry name" value="P-loop containing nucleotide triphosphate hydrolases"/>
    <property type="match status" value="1"/>
</dbReference>
<organism evidence="5 6">
    <name type="scientific">Aspergillus japonicus CBS 114.51</name>
    <dbReference type="NCBI Taxonomy" id="1448312"/>
    <lineage>
        <taxon>Eukaryota</taxon>
        <taxon>Fungi</taxon>
        <taxon>Dikarya</taxon>
        <taxon>Ascomycota</taxon>
        <taxon>Pezizomycotina</taxon>
        <taxon>Eurotiomycetes</taxon>
        <taxon>Eurotiomycetidae</taxon>
        <taxon>Eurotiales</taxon>
        <taxon>Aspergillaceae</taxon>
        <taxon>Aspergillus</taxon>
        <taxon>Aspergillus subgen. Circumdati</taxon>
    </lineage>
</organism>
<feature type="repeat" description="WD" evidence="3">
    <location>
        <begin position="899"/>
        <end position="940"/>
    </location>
</feature>
<gene>
    <name evidence="5" type="ORF">BO86DRAFT_348874</name>
</gene>
<feature type="repeat" description="WD" evidence="3">
    <location>
        <begin position="854"/>
        <end position="895"/>
    </location>
</feature>
<dbReference type="Proteomes" id="UP000249497">
    <property type="component" value="Unassembled WGS sequence"/>
</dbReference>
<feature type="repeat" description="WD" evidence="3">
    <location>
        <begin position="602"/>
        <end position="643"/>
    </location>
</feature>
<dbReference type="SUPFAM" id="SSF52540">
    <property type="entry name" value="P-loop containing nucleoside triphosphate hydrolases"/>
    <property type="match status" value="1"/>
</dbReference>
<dbReference type="InterPro" id="IPR011044">
    <property type="entry name" value="Quino_amine_DH_bsu"/>
</dbReference>
<feature type="repeat" description="WD" evidence="3">
    <location>
        <begin position="686"/>
        <end position="727"/>
    </location>
</feature>
<dbReference type="CDD" id="cd00200">
    <property type="entry name" value="WD40"/>
    <property type="match status" value="2"/>
</dbReference>
<protein>
    <submittedName>
        <fullName evidence="5">WD40 repeat-like protein</fullName>
    </submittedName>
</protein>
<dbReference type="AlphaFoldDB" id="A0A8T8WLF8"/>
<sequence>MNSEASFTGYNTGFQVGQNPGQINSQFYYNYYNQPDDSKAIDPELDKQRIEKEKGGLLRDSYCWVLKHDNFKRWRDAAVAQMLWIKGDPGKGKTMLICGIIDELSKTAIYENINIAYVFCQATNNRINSATAVLKGLMLMLGRHQPSLQAHIPTRFLDNENGWFQLYNAFRKILQDPTLKSTYLMIDALDECTIDRNRLLEILEEYSSGSSHVKWIVSSRNWPSIERYLNNTTGIRLQLELNEDNLAAAVESFIKYKVEELTKRNKYNLEKRKMVENHLQSNAKGTFLWVALVCKQLDDISPRHLQKKLKDFPPGLHEFYCRMFNNIQDVNDDTELCLSLLGIVTTVYRPITLDELSLILELQEKLTSEDLQEIVKLCGSFITLQNCTIKLVHQSAQDFLLEYAPRDIAPKGIQYIHYSIFSKSLESVHTHLERDIYNLKDHTLSISEVRQPDPDPLATMQYACRYWVDHLIDYFNIEETTEELPETNILNSFLCQDFLHWLEALSLSGGISEGAKSILKLEGSLKTRTADGKFIHRVQDAYRFIIYHRVMLEQYPLQVYTSAIFFSPQSSITKIQYMSAELAWISGARVVEESWGACLQTLEGHHNWVTSVVFSHDSTRLASASNDKTIKLWDSSSGACLQTLEGHNNWVYSVVFSHDSKQIASASSDETIKLWDSSSGTCLQILKGHNNSVTSVAFSPDSIQLASASDDKTVKLWDVSSGACLHTLEGHDNWVTSVVFSHNSKQLASASSDKTIKLWDVSSRVCLQTLEGHNKSVRSVVFSPDSTQLASASDDKTVKLWDVSSGACLQTLESHHGAVCSVVFSYDATRLASASDDKTVKLWDVSSGACLQTLEGHDNLVRSVSFSHDCKQLASASEDKTVKLWDASSGACLPSPQALEDHSNSIRSVVFSHDFTRLASASWDKTVKLWDASSGLCLHTLEGHNNWVILVVFSHDSTQLASASSDKTIKLWDSSSGTCLQTLKGHANWIRSVVFSYNSTQLASASDDKTVKLWDASSGACLQTCGTPAAARACRH</sequence>
<feature type="domain" description="NACHT" evidence="4">
    <location>
        <begin position="81"/>
        <end position="220"/>
    </location>
</feature>
<name>A0A8T8WLF8_ASPJA</name>
<dbReference type="PROSITE" id="PS50082">
    <property type="entry name" value="WD_REPEATS_2"/>
    <property type="match status" value="10"/>
</dbReference>
<dbReference type="InterPro" id="IPR054471">
    <property type="entry name" value="GPIID_WHD"/>
</dbReference>
<dbReference type="Pfam" id="PF22939">
    <property type="entry name" value="WHD_GPIID"/>
    <property type="match status" value="1"/>
</dbReference>
<keyword evidence="6" id="KW-1185">Reference proteome</keyword>
<accession>A0A8T8WLF8</accession>
<evidence type="ECO:0000259" key="4">
    <source>
        <dbReference type="PROSITE" id="PS50837"/>
    </source>
</evidence>
<evidence type="ECO:0000256" key="2">
    <source>
        <dbReference type="ARBA" id="ARBA00022737"/>
    </source>
</evidence>
<feature type="repeat" description="WD" evidence="3">
    <location>
        <begin position="644"/>
        <end position="685"/>
    </location>
</feature>
<dbReference type="PROSITE" id="PS50837">
    <property type="entry name" value="NACHT"/>
    <property type="match status" value="1"/>
</dbReference>
<dbReference type="PANTHER" id="PTHR19848">
    <property type="entry name" value="WD40 REPEAT PROTEIN"/>
    <property type="match status" value="1"/>
</dbReference>
<keyword evidence="2" id="KW-0677">Repeat</keyword>
<feature type="repeat" description="WD" evidence="3">
    <location>
        <begin position="812"/>
        <end position="853"/>
    </location>
</feature>
<dbReference type="PROSITE" id="PS00678">
    <property type="entry name" value="WD_REPEATS_1"/>
    <property type="match status" value="10"/>
</dbReference>
<dbReference type="RefSeq" id="XP_025522575.1">
    <property type="nucleotide sequence ID" value="XM_025669333.1"/>
</dbReference>